<dbReference type="PANTHER" id="PTHR31157:SF1">
    <property type="entry name" value="SCP DOMAIN-CONTAINING PROTEIN"/>
    <property type="match status" value="1"/>
</dbReference>
<dbReference type="CDD" id="cd05379">
    <property type="entry name" value="CAP_bacterial"/>
    <property type="match status" value="1"/>
</dbReference>
<evidence type="ECO:0000256" key="2">
    <source>
        <dbReference type="SAM" id="SignalP"/>
    </source>
</evidence>
<name>A0ABV9DGB7_9BACI</name>
<dbReference type="RefSeq" id="WP_390293970.1">
    <property type="nucleotide sequence ID" value="NZ_JBHSFU010000004.1"/>
</dbReference>
<feature type="signal peptide" evidence="2">
    <location>
        <begin position="1"/>
        <end position="20"/>
    </location>
</feature>
<proteinExistence type="predicted"/>
<keyword evidence="5" id="KW-1185">Reference proteome</keyword>
<reference evidence="5" key="1">
    <citation type="journal article" date="2019" name="Int. J. Syst. Evol. Microbiol.">
        <title>The Global Catalogue of Microorganisms (GCM) 10K type strain sequencing project: providing services to taxonomists for standard genome sequencing and annotation.</title>
        <authorList>
            <consortium name="The Broad Institute Genomics Platform"/>
            <consortium name="The Broad Institute Genome Sequencing Center for Infectious Disease"/>
            <person name="Wu L."/>
            <person name="Ma J."/>
        </authorList>
    </citation>
    <scope>NUCLEOTIDE SEQUENCE [LARGE SCALE GENOMIC DNA]</scope>
    <source>
        <strain evidence="5">CGMCC 4.7426</strain>
    </source>
</reference>
<feature type="chain" id="PRO_5045573915" evidence="2">
    <location>
        <begin position="21"/>
        <end position="231"/>
    </location>
</feature>
<sequence length="231" mass="26271">MSFKRLFVLVAILFMVSIQTPETVQKTWNAEQPETATVERWTLDIKKWIADKGINIEGIKKNFVQLFTEMEVPKGKETDPIKPDSNGSEQGSTSELVVTEPSKYEKEVVELVNEERAKENLPPLKIDDRLSSLARKKSQDMATNNYFSHTSPTYGSPFEMMNQFDFSYRMAGENIAAGQRSPEQVVEGWMNSEGHRKNIMKDGFTHIGVGYVEGAGPPYGTYWTQLFMTPR</sequence>
<dbReference type="PANTHER" id="PTHR31157">
    <property type="entry name" value="SCP DOMAIN-CONTAINING PROTEIN"/>
    <property type="match status" value="1"/>
</dbReference>
<dbReference type="Pfam" id="PF00188">
    <property type="entry name" value="CAP"/>
    <property type="match status" value="1"/>
</dbReference>
<protein>
    <submittedName>
        <fullName evidence="4">CAP domain-containing protein</fullName>
    </submittedName>
</protein>
<dbReference type="InterPro" id="IPR014258">
    <property type="entry name" value="CAP_domain_YkwD-like"/>
</dbReference>
<feature type="compositionally biased region" description="Polar residues" evidence="1">
    <location>
        <begin position="85"/>
        <end position="96"/>
    </location>
</feature>
<organism evidence="4 5">
    <name type="scientific">Virgibacillus kekensis</name>
    <dbReference type="NCBI Taxonomy" id="202261"/>
    <lineage>
        <taxon>Bacteria</taxon>
        <taxon>Bacillati</taxon>
        <taxon>Bacillota</taxon>
        <taxon>Bacilli</taxon>
        <taxon>Bacillales</taxon>
        <taxon>Bacillaceae</taxon>
        <taxon>Virgibacillus</taxon>
    </lineage>
</organism>
<evidence type="ECO:0000256" key="1">
    <source>
        <dbReference type="SAM" id="MobiDB-lite"/>
    </source>
</evidence>
<evidence type="ECO:0000313" key="4">
    <source>
        <dbReference type="EMBL" id="MFC4557845.1"/>
    </source>
</evidence>
<gene>
    <name evidence="4" type="ORF">ACFO3D_06430</name>
</gene>
<feature type="region of interest" description="Disordered" evidence="1">
    <location>
        <begin position="74"/>
        <end position="101"/>
    </location>
</feature>
<dbReference type="SUPFAM" id="SSF55797">
    <property type="entry name" value="PR-1-like"/>
    <property type="match status" value="1"/>
</dbReference>
<dbReference type="Gene3D" id="3.40.33.10">
    <property type="entry name" value="CAP"/>
    <property type="match status" value="1"/>
</dbReference>
<feature type="domain" description="SCP" evidence="3">
    <location>
        <begin position="109"/>
        <end position="227"/>
    </location>
</feature>
<keyword evidence="2" id="KW-0732">Signal</keyword>
<dbReference type="NCBIfam" id="TIGR02909">
    <property type="entry name" value="spore_YkwD"/>
    <property type="match status" value="1"/>
</dbReference>
<evidence type="ECO:0000259" key="3">
    <source>
        <dbReference type="Pfam" id="PF00188"/>
    </source>
</evidence>
<dbReference type="Proteomes" id="UP001595989">
    <property type="component" value="Unassembled WGS sequence"/>
</dbReference>
<dbReference type="InterPro" id="IPR014044">
    <property type="entry name" value="CAP_dom"/>
</dbReference>
<accession>A0ABV9DGB7</accession>
<comment type="caution">
    <text evidence="4">The sequence shown here is derived from an EMBL/GenBank/DDBJ whole genome shotgun (WGS) entry which is preliminary data.</text>
</comment>
<dbReference type="EMBL" id="JBHSFU010000004">
    <property type="protein sequence ID" value="MFC4557845.1"/>
    <property type="molecule type" value="Genomic_DNA"/>
</dbReference>
<evidence type="ECO:0000313" key="5">
    <source>
        <dbReference type="Proteomes" id="UP001595989"/>
    </source>
</evidence>
<dbReference type="InterPro" id="IPR035940">
    <property type="entry name" value="CAP_sf"/>
</dbReference>